<feature type="domain" description="Protein kinase" evidence="6">
    <location>
        <begin position="132"/>
        <end position="406"/>
    </location>
</feature>
<keyword evidence="2" id="KW-0547">Nucleotide-binding</keyword>
<dbReference type="PANTHER" id="PTHR44329:SF288">
    <property type="entry name" value="MITOGEN-ACTIVATED PROTEIN KINASE KINASE KINASE 20"/>
    <property type="match status" value="1"/>
</dbReference>
<keyword evidence="1" id="KW-0808">Transferase</keyword>
<accession>A0A7S0H9P4</accession>
<feature type="compositionally biased region" description="Basic and acidic residues" evidence="5">
    <location>
        <begin position="1"/>
        <end position="13"/>
    </location>
</feature>
<dbReference type="InterPro" id="IPR051681">
    <property type="entry name" value="Ser/Thr_Kinases-Pseudokinases"/>
</dbReference>
<evidence type="ECO:0000256" key="3">
    <source>
        <dbReference type="ARBA" id="ARBA00022777"/>
    </source>
</evidence>
<dbReference type="PROSITE" id="PS50011">
    <property type="entry name" value="PROTEIN_KINASE_DOM"/>
    <property type="match status" value="1"/>
</dbReference>
<feature type="compositionally biased region" description="Polar residues" evidence="5">
    <location>
        <begin position="77"/>
        <end position="88"/>
    </location>
</feature>
<dbReference type="PANTHER" id="PTHR44329">
    <property type="entry name" value="SERINE/THREONINE-PROTEIN KINASE TNNI3K-RELATED"/>
    <property type="match status" value="1"/>
</dbReference>
<name>A0A7S0H9P4_9CRYP</name>
<dbReference type="AlphaFoldDB" id="A0A7S0H9P4"/>
<feature type="compositionally biased region" description="Basic and acidic residues" evidence="5">
    <location>
        <begin position="22"/>
        <end position="43"/>
    </location>
</feature>
<dbReference type="GO" id="GO:0004674">
    <property type="term" value="F:protein serine/threonine kinase activity"/>
    <property type="evidence" value="ECO:0007669"/>
    <property type="project" value="TreeGrafter"/>
</dbReference>
<organism evidence="7">
    <name type="scientific">Hanusia phi</name>
    <dbReference type="NCBI Taxonomy" id="3032"/>
    <lineage>
        <taxon>Eukaryota</taxon>
        <taxon>Cryptophyceae</taxon>
        <taxon>Pyrenomonadales</taxon>
        <taxon>Geminigeraceae</taxon>
        <taxon>Hanusia</taxon>
    </lineage>
</organism>
<proteinExistence type="predicted"/>
<keyword evidence="4" id="KW-0067">ATP-binding</keyword>
<dbReference type="PROSITE" id="PS00108">
    <property type="entry name" value="PROTEIN_KINASE_ST"/>
    <property type="match status" value="1"/>
</dbReference>
<dbReference type="SMART" id="SM00220">
    <property type="entry name" value="S_TKc"/>
    <property type="match status" value="1"/>
</dbReference>
<evidence type="ECO:0000256" key="4">
    <source>
        <dbReference type="ARBA" id="ARBA00022840"/>
    </source>
</evidence>
<dbReference type="InterPro" id="IPR000719">
    <property type="entry name" value="Prot_kinase_dom"/>
</dbReference>
<dbReference type="InterPro" id="IPR011009">
    <property type="entry name" value="Kinase-like_dom_sf"/>
</dbReference>
<keyword evidence="3" id="KW-0418">Kinase</keyword>
<evidence type="ECO:0000256" key="2">
    <source>
        <dbReference type="ARBA" id="ARBA00022741"/>
    </source>
</evidence>
<sequence length="442" mass="48747">MEGEGKAEADGDVRTLPSQPAEEAKVHSPEGSQHDASHRKPPDAIDETGISFDISGSSQIGSTARRPSRKNDGVDSSWHNMDGTTNGGKRNYFANRAILASGPPRPKPNPADVKLMDSANISHEFYVPFSEIQWISNLSEGAMGEVHRVKWRGHDCAAKQLKGKHISNPSSQMYKDILKEIYIMSKIGLHPHIVAFYGVCSGPGGNPVILLELVNGPTLDHFLASMEGMQLHWRKQRPTLAAWTRGLLKGLAFLHDREPMIMHRDLKPGNLLLAEGLRTIKIADFGVSRTLRKKERLQRTLTGMTGTRRYMAPEVYGCKQGMYTEKADIYSCTLVIWEIATGLKPFFDVPPAELTSVKNREKIRPSLEHVEWKEFAGLIEKGWNKVPEARPTAIEMLQELESLPGLPDPSVEISPMGSKSLMQPTAIAGEGSIKGGCSCVIL</sequence>
<feature type="region of interest" description="Disordered" evidence="5">
    <location>
        <begin position="1"/>
        <end position="90"/>
    </location>
</feature>
<evidence type="ECO:0000256" key="1">
    <source>
        <dbReference type="ARBA" id="ARBA00022679"/>
    </source>
</evidence>
<evidence type="ECO:0000313" key="7">
    <source>
        <dbReference type="EMBL" id="CAD8474139.1"/>
    </source>
</evidence>
<dbReference type="SUPFAM" id="SSF56112">
    <property type="entry name" value="Protein kinase-like (PK-like)"/>
    <property type="match status" value="1"/>
</dbReference>
<evidence type="ECO:0000259" key="6">
    <source>
        <dbReference type="PROSITE" id="PS50011"/>
    </source>
</evidence>
<dbReference type="InterPro" id="IPR008271">
    <property type="entry name" value="Ser/Thr_kinase_AS"/>
</dbReference>
<evidence type="ECO:0000256" key="5">
    <source>
        <dbReference type="SAM" id="MobiDB-lite"/>
    </source>
</evidence>
<dbReference type="EMBL" id="HBEO01007253">
    <property type="protein sequence ID" value="CAD8474139.1"/>
    <property type="molecule type" value="Transcribed_RNA"/>
</dbReference>
<dbReference type="Gene3D" id="1.10.510.10">
    <property type="entry name" value="Transferase(Phosphotransferase) domain 1"/>
    <property type="match status" value="1"/>
</dbReference>
<reference evidence="7" key="1">
    <citation type="submission" date="2021-01" db="EMBL/GenBank/DDBJ databases">
        <authorList>
            <person name="Corre E."/>
            <person name="Pelletier E."/>
            <person name="Niang G."/>
            <person name="Scheremetjew M."/>
            <person name="Finn R."/>
            <person name="Kale V."/>
            <person name="Holt S."/>
            <person name="Cochrane G."/>
            <person name="Meng A."/>
            <person name="Brown T."/>
            <person name="Cohen L."/>
        </authorList>
    </citation>
    <scope>NUCLEOTIDE SEQUENCE</scope>
    <source>
        <strain evidence="7">CCMP325</strain>
    </source>
</reference>
<protein>
    <recommendedName>
        <fullName evidence="6">Protein kinase domain-containing protein</fullName>
    </recommendedName>
</protein>
<dbReference type="Pfam" id="PF00069">
    <property type="entry name" value="Pkinase"/>
    <property type="match status" value="1"/>
</dbReference>
<gene>
    <name evidence="7" type="ORF">HPHI1048_LOCUS5107</name>
</gene>
<dbReference type="GO" id="GO:0005524">
    <property type="term" value="F:ATP binding"/>
    <property type="evidence" value="ECO:0007669"/>
    <property type="project" value="UniProtKB-KW"/>
</dbReference>